<dbReference type="InterPro" id="IPR028564">
    <property type="entry name" value="MT_TRM10-typ"/>
</dbReference>
<evidence type="ECO:0000256" key="3">
    <source>
        <dbReference type="ARBA" id="ARBA00022679"/>
    </source>
</evidence>
<comment type="catalytic activity">
    <reaction evidence="5">
        <text>guanosine(9) in tRNA + S-adenosyl-L-methionine = N(1)-methylguanosine(9) in tRNA + S-adenosyl-L-homocysteine + H(+)</text>
        <dbReference type="Rhea" id="RHEA:43156"/>
        <dbReference type="Rhea" id="RHEA-COMP:10367"/>
        <dbReference type="Rhea" id="RHEA-COMP:10368"/>
        <dbReference type="ChEBI" id="CHEBI:15378"/>
        <dbReference type="ChEBI" id="CHEBI:57856"/>
        <dbReference type="ChEBI" id="CHEBI:59789"/>
        <dbReference type="ChEBI" id="CHEBI:73542"/>
        <dbReference type="ChEBI" id="CHEBI:74269"/>
        <dbReference type="EC" id="2.1.1.221"/>
    </reaction>
</comment>
<dbReference type="GO" id="GO:0005634">
    <property type="term" value="C:nucleus"/>
    <property type="evidence" value="ECO:0007669"/>
    <property type="project" value="TreeGrafter"/>
</dbReference>
<dbReference type="EC" id="2.1.1.221" evidence="1"/>
<dbReference type="PROSITE" id="PS51675">
    <property type="entry name" value="SAM_MT_TRM10"/>
    <property type="match status" value="1"/>
</dbReference>
<feature type="region of interest" description="Disordered" evidence="6">
    <location>
        <begin position="127"/>
        <end position="159"/>
    </location>
</feature>
<evidence type="ECO:0000256" key="2">
    <source>
        <dbReference type="ARBA" id="ARBA00022603"/>
    </source>
</evidence>
<dbReference type="GO" id="GO:0000049">
    <property type="term" value="F:tRNA binding"/>
    <property type="evidence" value="ECO:0007669"/>
    <property type="project" value="TreeGrafter"/>
</dbReference>
<dbReference type="EMBL" id="SNRW01002927">
    <property type="protein sequence ID" value="KAA6391294.1"/>
    <property type="molecule type" value="Genomic_DNA"/>
</dbReference>
<accession>A0A5J4W8R2</accession>
<keyword evidence="2" id="KW-0489">Methyltransferase</keyword>
<dbReference type="AlphaFoldDB" id="A0A5J4W8R2"/>
<dbReference type="InterPro" id="IPR007356">
    <property type="entry name" value="tRNA_m1G_MeTrfase_euk"/>
</dbReference>
<dbReference type="GO" id="GO:0052905">
    <property type="term" value="F:tRNA (guanosine(9)-N1)-methyltransferase activity"/>
    <property type="evidence" value="ECO:0007669"/>
    <property type="project" value="UniProtKB-EC"/>
</dbReference>
<evidence type="ECO:0000313" key="8">
    <source>
        <dbReference type="EMBL" id="KAA6391294.1"/>
    </source>
</evidence>
<organism evidence="8 9">
    <name type="scientific">Streblomastix strix</name>
    <dbReference type="NCBI Taxonomy" id="222440"/>
    <lineage>
        <taxon>Eukaryota</taxon>
        <taxon>Metamonada</taxon>
        <taxon>Preaxostyla</taxon>
        <taxon>Oxymonadida</taxon>
        <taxon>Streblomastigidae</taxon>
        <taxon>Streblomastix</taxon>
    </lineage>
</organism>
<evidence type="ECO:0000256" key="1">
    <source>
        <dbReference type="ARBA" id="ARBA00012797"/>
    </source>
</evidence>
<dbReference type="InterPro" id="IPR038459">
    <property type="entry name" value="MT_TRM10-typ_sf"/>
</dbReference>
<evidence type="ECO:0000256" key="6">
    <source>
        <dbReference type="SAM" id="MobiDB-lite"/>
    </source>
</evidence>
<name>A0A5J4W8R2_9EUKA</name>
<dbReference type="OrthoDB" id="278300at2759"/>
<keyword evidence="4" id="KW-0949">S-adenosyl-L-methionine</keyword>
<evidence type="ECO:0000313" key="9">
    <source>
        <dbReference type="Proteomes" id="UP000324800"/>
    </source>
</evidence>
<dbReference type="Proteomes" id="UP000324800">
    <property type="component" value="Unassembled WGS sequence"/>
</dbReference>
<evidence type="ECO:0000259" key="7">
    <source>
        <dbReference type="PROSITE" id="PS51675"/>
    </source>
</evidence>
<keyword evidence="3" id="KW-0808">Transferase</keyword>
<gene>
    <name evidence="8" type="ORF">EZS28_013179</name>
</gene>
<dbReference type="Gene3D" id="3.40.1280.30">
    <property type="match status" value="1"/>
</dbReference>
<evidence type="ECO:0000256" key="5">
    <source>
        <dbReference type="ARBA" id="ARBA00048434"/>
    </source>
</evidence>
<reference evidence="8 9" key="1">
    <citation type="submission" date="2019-03" db="EMBL/GenBank/DDBJ databases">
        <title>Single cell metagenomics reveals metabolic interactions within the superorganism composed of flagellate Streblomastix strix and complex community of Bacteroidetes bacteria on its surface.</title>
        <authorList>
            <person name="Treitli S.C."/>
            <person name="Kolisko M."/>
            <person name="Husnik F."/>
            <person name="Keeling P."/>
            <person name="Hampl V."/>
        </authorList>
    </citation>
    <scope>NUCLEOTIDE SEQUENCE [LARGE SCALE GENOMIC DNA]</scope>
    <source>
        <strain evidence="8">ST1C</strain>
    </source>
</reference>
<comment type="caution">
    <text evidence="8">The sequence shown here is derived from an EMBL/GenBank/DDBJ whole genome shotgun (WGS) entry which is preliminary data.</text>
</comment>
<dbReference type="PANTHER" id="PTHR13563:SF13">
    <property type="entry name" value="TRNA METHYLTRANSFERASE 10 HOMOLOG A"/>
    <property type="match status" value="1"/>
</dbReference>
<feature type="domain" description="SAM-dependent MTase TRM10-type" evidence="7">
    <location>
        <begin position="1"/>
        <end position="115"/>
    </location>
</feature>
<dbReference type="GO" id="GO:0002939">
    <property type="term" value="P:tRNA N1-guanine methylation"/>
    <property type="evidence" value="ECO:0007669"/>
    <property type="project" value="TreeGrafter"/>
</dbReference>
<protein>
    <recommendedName>
        <fullName evidence="1">tRNA (guanine(9)-N(1))-methyltransferase</fullName>
        <ecNumber evidence="1">2.1.1.221</ecNumber>
    </recommendedName>
</protein>
<feature type="compositionally biased region" description="Basic and acidic residues" evidence="6">
    <location>
        <begin position="127"/>
        <end position="146"/>
    </location>
</feature>
<dbReference type="PANTHER" id="PTHR13563">
    <property type="entry name" value="TRNA (GUANINE-9-) METHYLTRANSFERASE"/>
    <property type="match status" value="1"/>
</dbReference>
<proteinExistence type="predicted"/>
<sequence length="159" mass="18237">MNGFDKWNVAKHTESFGEIFRKEEIIYLMSNSPNVLDIFESNKIYIIGGMVDHNRLKGRTFGDAQNAGYNTASLPIKKYFNLIQLFSIALHFANEGNGNWVKTLDLALPKRIRAGIKPEYTDQLIEQKDIDENAEVKKDEDQKENFSDSQSENDEQSTK</sequence>
<evidence type="ECO:0000256" key="4">
    <source>
        <dbReference type="ARBA" id="ARBA00022691"/>
    </source>
</evidence>